<dbReference type="EMBL" id="JAVRHX010000005">
    <property type="protein sequence ID" value="MDT0596234.1"/>
    <property type="molecule type" value="Genomic_DNA"/>
</dbReference>
<feature type="chain" id="PRO_5046000212" evidence="1">
    <location>
        <begin position="29"/>
        <end position="285"/>
    </location>
</feature>
<organism evidence="2 3">
    <name type="scientific">Glaciecola petra</name>
    <dbReference type="NCBI Taxonomy" id="3075602"/>
    <lineage>
        <taxon>Bacteria</taxon>
        <taxon>Pseudomonadati</taxon>
        <taxon>Pseudomonadota</taxon>
        <taxon>Gammaproteobacteria</taxon>
        <taxon>Alteromonadales</taxon>
        <taxon>Alteromonadaceae</taxon>
        <taxon>Glaciecola</taxon>
    </lineage>
</organism>
<protein>
    <submittedName>
        <fullName evidence="2">Histidine phosphatase family protein</fullName>
        <ecNumber evidence="2">3.1.3.-</ecNumber>
    </submittedName>
</protein>
<proteinExistence type="predicted"/>
<evidence type="ECO:0000313" key="2">
    <source>
        <dbReference type="EMBL" id="MDT0596234.1"/>
    </source>
</evidence>
<keyword evidence="3" id="KW-1185">Reference proteome</keyword>
<dbReference type="SUPFAM" id="SSF74653">
    <property type="entry name" value="TolA/TonB C-terminal domain"/>
    <property type="match status" value="1"/>
</dbReference>
<dbReference type="Proteomes" id="UP001253545">
    <property type="component" value="Unassembled WGS sequence"/>
</dbReference>
<dbReference type="RefSeq" id="WP_311369753.1">
    <property type="nucleotide sequence ID" value="NZ_JAVRHX010000005.1"/>
</dbReference>
<gene>
    <name evidence="2" type="ORF">RM552_15370</name>
</gene>
<dbReference type="Pfam" id="PF00300">
    <property type="entry name" value="His_Phos_1"/>
    <property type="match status" value="1"/>
</dbReference>
<feature type="signal peptide" evidence="1">
    <location>
        <begin position="1"/>
        <end position="28"/>
    </location>
</feature>
<evidence type="ECO:0000256" key="1">
    <source>
        <dbReference type="SAM" id="SignalP"/>
    </source>
</evidence>
<dbReference type="InterPro" id="IPR013078">
    <property type="entry name" value="His_Pase_superF_clade-1"/>
</dbReference>
<comment type="caution">
    <text evidence="2">The sequence shown here is derived from an EMBL/GenBank/DDBJ whole genome shotgun (WGS) entry which is preliminary data.</text>
</comment>
<evidence type="ECO:0000313" key="3">
    <source>
        <dbReference type="Proteomes" id="UP001253545"/>
    </source>
</evidence>
<dbReference type="SUPFAM" id="SSF53254">
    <property type="entry name" value="Phosphoglycerate mutase-like"/>
    <property type="match status" value="1"/>
</dbReference>
<dbReference type="CDD" id="cd07040">
    <property type="entry name" value="HP"/>
    <property type="match status" value="1"/>
</dbReference>
<keyword evidence="2" id="KW-0378">Hydrolase</keyword>
<reference evidence="2 3" key="1">
    <citation type="submission" date="2023-09" db="EMBL/GenBank/DDBJ databases">
        <authorList>
            <person name="Rey-Velasco X."/>
        </authorList>
    </citation>
    <scope>NUCLEOTIDE SEQUENCE [LARGE SCALE GENOMIC DNA]</scope>
    <source>
        <strain evidence="2 3">P117</strain>
    </source>
</reference>
<dbReference type="Gene3D" id="3.30.2420.10">
    <property type="entry name" value="TonB"/>
    <property type="match status" value="1"/>
</dbReference>
<sequence length="285" mass="31724">MESAFQLNRTYYRCLAALFLLIGLMACSQDKRTPTEYDLYLVRHFEKAKPEFSGDTDVHLTGKGSANAVKLANIMTVHDVKMVFSTQYKRTIQTAQPTANALGIAIQDYDPRQLETLAKELLALGQSALVVGHSNTTGQLFGFLGCESVELKEDDYGDIFKVSLSVREHQMPSVTSCSQYKLEEPNILFVQSGDLSNYWQYVSDKPAFKATQGLTPSVDGWVELGLIIGVDGTVKQAELLQSSPDLAWEQHALIAADNMVFEKAKNANISQPIYTTWVFYFNAKP</sequence>
<accession>A0ABU2ZUB4</accession>
<dbReference type="GO" id="GO:0016787">
    <property type="term" value="F:hydrolase activity"/>
    <property type="evidence" value="ECO:0007669"/>
    <property type="project" value="UniProtKB-KW"/>
</dbReference>
<dbReference type="InterPro" id="IPR029033">
    <property type="entry name" value="His_PPase_superfam"/>
</dbReference>
<name>A0ABU2ZUB4_9ALTE</name>
<keyword evidence="1" id="KW-0732">Signal</keyword>
<dbReference type="EC" id="3.1.3.-" evidence="2"/>
<dbReference type="Gene3D" id="3.40.50.1240">
    <property type="entry name" value="Phosphoglycerate mutase-like"/>
    <property type="match status" value="1"/>
</dbReference>